<dbReference type="RefSeq" id="WP_284726682.1">
    <property type="nucleotide sequence ID" value="NZ_JASCSA010000004.1"/>
</dbReference>
<name>A0AAP4U0T0_9GAMM</name>
<dbReference type="InterPro" id="IPR038068">
    <property type="entry name" value="YcgL-like_sf"/>
</dbReference>
<comment type="caution">
    <text evidence="4">The sequence shown here is derived from an EMBL/GenBank/DDBJ whole genome shotgun (WGS) entry which is preliminary data.</text>
</comment>
<accession>A0AAP4U0T0</accession>
<reference evidence="6" key="3">
    <citation type="submission" date="2023-07" db="EMBL/GenBank/DDBJ databases">
        <title>Genome-based characterization of strain KMM 296 and proposal for reclassification of Cobetia litoralis and Cobetia pacifica, and emended description of the species Cobetia amphilecti and Cobetia marina.</title>
        <authorList>
            <person name="Balabanova L."/>
            <person name="Nedashkovskaya O."/>
        </authorList>
    </citation>
    <scope>NUCLEOTIDE SEQUENCE [LARGE SCALE GENOMIC DNA]</scope>
    <source>
        <strain evidence="6">NRIC 0815</strain>
    </source>
</reference>
<dbReference type="SUPFAM" id="SSF160191">
    <property type="entry name" value="YcgL-like"/>
    <property type="match status" value="1"/>
</dbReference>
<dbReference type="Proteomes" id="UP001229025">
    <property type="component" value="Unassembled WGS sequence"/>
</dbReference>
<dbReference type="PROSITE" id="PS51648">
    <property type="entry name" value="YCGL"/>
    <property type="match status" value="1"/>
</dbReference>
<keyword evidence="6" id="KW-1185">Reference proteome</keyword>
<dbReference type="Proteomes" id="UP001170481">
    <property type="component" value="Unassembled WGS sequence"/>
</dbReference>
<evidence type="ECO:0000259" key="2">
    <source>
        <dbReference type="PROSITE" id="PS51648"/>
    </source>
</evidence>
<dbReference type="AlphaFoldDB" id="A0AAP4U0T0"/>
<reference evidence="3 6" key="1">
    <citation type="submission" date="2023-04" db="EMBL/GenBank/DDBJ databases">
        <authorList>
            <person name="Otstavnykh N."/>
            <person name="Seitkalieva A."/>
            <person name="Bystritskaya E."/>
        </authorList>
    </citation>
    <scope>NUCLEOTIDE SEQUENCE [LARGE SCALE GENOMIC DNA]</scope>
    <source>
        <strain evidence="3 6">NRIC 0815</strain>
    </source>
</reference>
<sequence>MPVTRELADARKRCKMMGSPMTDDKMICEIYKSAKKDEMYLYVEKARGLKDVPESLLGIFGTPTPLMTLLIRADKPLARVASTTVLEKIREQGFYLQMPPAKENLLKEIGVTPPETHY</sequence>
<dbReference type="EMBL" id="JASCSA010000004">
    <property type="protein sequence ID" value="MDI5884170.1"/>
    <property type="molecule type" value="Genomic_DNA"/>
</dbReference>
<dbReference type="EMBL" id="JAUORK010000037">
    <property type="protein sequence ID" value="MDO6673862.1"/>
    <property type="molecule type" value="Genomic_DNA"/>
</dbReference>
<dbReference type="HAMAP" id="MF_01866">
    <property type="entry name" value="UPF0745"/>
    <property type="match status" value="1"/>
</dbReference>
<proteinExistence type="inferred from homology"/>
<reference evidence="4" key="2">
    <citation type="submission" date="2023-07" db="EMBL/GenBank/DDBJ databases">
        <title>Genome content predicts the carbon catabolic preferences of heterotrophic bacteria.</title>
        <authorList>
            <person name="Gralka M."/>
        </authorList>
    </citation>
    <scope>NUCLEOTIDE SEQUENCE</scope>
    <source>
        <strain evidence="4">C2R13</strain>
    </source>
</reference>
<evidence type="ECO:0000313" key="4">
    <source>
        <dbReference type="EMBL" id="MDO6673862.1"/>
    </source>
</evidence>
<dbReference type="InterPro" id="IPR027354">
    <property type="entry name" value="YcgL_dom"/>
</dbReference>
<dbReference type="Pfam" id="PF05166">
    <property type="entry name" value="YcgL"/>
    <property type="match status" value="1"/>
</dbReference>
<evidence type="ECO:0000313" key="5">
    <source>
        <dbReference type="Proteomes" id="UP001170481"/>
    </source>
</evidence>
<feature type="domain" description="YcgL" evidence="2">
    <location>
        <begin position="26"/>
        <end position="110"/>
    </location>
</feature>
<dbReference type="PANTHER" id="PTHR38109">
    <property type="entry name" value="PROTEIN YCGL"/>
    <property type="match status" value="1"/>
</dbReference>
<evidence type="ECO:0000256" key="1">
    <source>
        <dbReference type="HAMAP-Rule" id="MF_01866"/>
    </source>
</evidence>
<protein>
    <recommendedName>
        <fullName evidence="1">YcgL domain-containing protein Q4535_17290</fullName>
    </recommendedName>
</protein>
<evidence type="ECO:0000313" key="6">
    <source>
        <dbReference type="Proteomes" id="UP001229025"/>
    </source>
</evidence>
<dbReference type="PANTHER" id="PTHR38109:SF1">
    <property type="entry name" value="PROTEIN YCGL"/>
    <property type="match status" value="1"/>
</dbReference>
<gene>
    <name evidence="4" type="ORF">Q4535_17290</name>
    <name evidence="3" type="ORF">QLT01_07355</name>
</gene>
<dbReference type="Gene3D" id="3.10.510.20">
    <property type="entry name" value="YcgL domain"/>
    <property type="match status" value="1"/>
</dbReference>
<evidence type="ECO:0000313" key="3">
    <source>
        <dbReference type="EMBL" id="MDI5884170.1"/>
    </source>
</evidence>
<reference evidence="3" key="4">
    <citation type="submission" date="2024-05" db="EMBL/GenBank/DDBJ databases">
        <title>Genome-based characterization of strain KMM 296 and proposal for reclassification of Cobetia litoralis and Cobetia pacifica, and emended description of the species Cobetia amphilecti and Cobetia marina.</title>
        <authorList>
            <person name="Balabanova L."/>
            <person name="Nedashkovskaya O."/>
        </authorList>
    </citation>
    <scope>NUCLEOTIDE SEQUENCE</scope>
    <source>
        <strain evidence="3">NRIC 0815</strain>
    </source>
</reference>
<organism evidence="4 5">
    <name type="scientific">Cobetia amphilecti</name>
    <dbReference type="NCBI Taxonomy" id="1055104"/>
    <lineage>
        <taxon>Bacteria</taxon>
        <taxon>Pseudomonadati</taxon>
        <taxon>Pseudomonadota</taxon>
        <taxon>Gammaproteobacteria</taxon>
        <taxon>Oceanospirillales</taxon>
        <taxon>Halomonadaceae</taxon>
        <taxon>Cobetia</taxon>
    </lineage>
</organism>